<sequence length="366" mass="41578">MSDDTKYPYPWMRERRREQNARAKRRSRQRQKAQQAAALEVVNQNENQLRPVQTAIPDPLGCASNHPAISPCCIHDQRSVKPHLVYCELLGYFASVSDLENVAKILDAEQLGIAAILKYGIISMGGALDDRLLDIANKSCFCCWLEVVIANIKMPFNIGLALYSGIRRLSQMKGPPRWSIEAVGIDTARRRLQIEPECRDLRTIRLTSFSSTSAFLENAKQLGLSLADFTDDNSESPFCSRDVGRYQPISYQTLATDLQPTPEQMMVPHHPYLDIVPFPSFRAKALIAISSGTLEFSEDELCFDLAHDSMRCWGSTATSLHGRGNGTPWDARSWEVSPWFLRKWSFLVGNEDDTIYQNSLWWWSQR</sequence>
<protein>
    <recommendedName>
        <fullName evidence="4">BZIP domain-containing protein</fullName>
    </recommendedName>
</protein>
<feature type="region of interest" description="Disordered" evidence="1">
    <location>
        <begin position="1"/>
        <end position="34"/>
    </location>
</feature>
<dbReference type="PANTHER" id="PTHR38116">
    <property type="entry name" value="CHROMOSOME 7, WHOLE GENOME SHOTGUN SEQUENCE"/>
    <property type="match status" value="1"/>
</dbReference>
<evidence type="ECO:0000313" key="2">
    <source>
        <dbReference type="EMBL" id="PIG87437.1"/>
    </source>
</evidence>
<evidence type="ECO:0000256" key="1">
    <source>
        <dbReference type="SAM" id="MobiDB-lite"/>
    </source>
</evidence>
<accession>A0A2G7G3L3</accession>
<feature type="compositionally biased region" description="Basic residues" evidence="1">
    <location>
        <begin position="22"/>
        <end position="31"/>
    </location>
</feature>
<evidence type="ECO:0008006" key="4">
    <source>
        <dbReference type="Google" id="ProtNLM"/>
    </source>
</evidence>
<dbReference type="AlphaFoldDB" id="A0A2G7G3L3"/>
<dbReference type="EMBL" id="NEXV01000154">
    <property type="protein sequence ID" value="PIG87437.1"/>
    <property type="molecule type" value="Genomic_DNA"/>
</dbReference>
<evidence type="ECO:0000313" key="3">
    <source>
        <dbReference type="Proteomes" id="UP000231358"/>
    </source>
</evidence>
<dbReference type="Pfam" id="PF11905">
    <property type="entry name" value="DUF3425"/>
    <property type="match status" value="1"/>
</dbReference>
<gene>
    <name evidence="2" type="ORF">AARAC_007431</name>
</gene>
<comment type="caution">
    <text evidence="2">The sequence shown here is derived from an EMBL/GenBank/DDBJ whole genome shotgun (WGS) entry which is preliminary data.</text>
</comment>
<proteinExistence type="predicted"/>
<dbReference type="InterPro" id="IPR021833">
    <property type="entry name" value="DUF3425"/>
</dbReference>
<name>A0A2G7G3L3_9EURO</name>
<reference evidence="2 3" key="1">
    <citation type="submission" date="2017-05" db="EMBL/GenBank/DDBJ databases">
        <title>Genome sequence for an aflatoxigenic pathogen of Argentinian peanut, Aspergillus arachidicola.</title>
        <authorList>
            <person name="Moore G."/>
            <person name="Beltz S.B."/>
            <person name="Mack B.M."/>
        </authorList>
    </citation>
    <scope>NUCLEOTIDE SEQUENCE [LARGE SCALE GENOMIC DNA]</scope>
    <source>
        <strain evidence="2 3">CBS 117610</strain>
    </source>
</reference>
<dbReference type="Proteomes" id="UP000231358">
    <property type="component" value="Unassembled WGS sequence"/>
</dbReference>
<keyword evidence="3" id="KW-1185">Reference proteome</keyword>
<organism evidence="2 3">
    <name type="scientific">Aspergillus arachidicola</name>
    <dbReference type="NCBI Taxonomy" id="656916"/>
    <lineage>
        <taxon>Eukaryota</taxon>
        <taxon>Fungi</taxon>
        <taxon>Dikarya</taxon>
        <taxon>Ascomycota</taxon>
        <taxon>Pezizomycotina</taxon>
        <taxon>Eurotiomycetes</taxon>
        <taxon>Eurotiomycetidae</taxon>
        <taxon>Eurotiales</taxon>
        <taxon>Aspergillaceae</taxon>
        <taxon>Aspergillus</taxon>
        <taxon>Aspergillus subgen. Circumdati</taxon>
    </lineage>
</organism>
<dbReference type="PANTHER" id="PTHR38116:SF5">
    <property type="entry name" value="BZIP DOMAIN-CONTAINING PROTEIN"/>
    <property type="match status" value="1"/>
</dbReference>
<feature type="compositionally biased region" description="Basic and acidic residues" evidence="1">
    <location>
        <begin position="1"/>
        <end position="21"/>
    </location>
</feature>